<name>A0A4Q8AB64_9MICC</name>
<dbReference type="GO" id="GO:0042586">
    <property type="term" value="F:peptide deformylase activity"/>
    <property type="evidence" value="ECO:0007669"/>
    <property type="project" value="UniProtKB-UniRule"/>
</dbReference>
<dbReference type="EC" id="3.5.1.88" evidence="6"/>
<dbReference type="PANTHER" id="PTHR10458:SF2">
    <property type="entry name" value="PEPTIDE DEFORMYLASE, MITOCHONDRIAL"/>
    <property type="match status" value="1"/>
</dbReference>
<comment type="similarity">
    <text evidence="1 6">Belongs to the polypeptide deformylase family.</text>
</comment>
<dbReference type="HAMAP" id="MF_00163">
    <property type="entry name" value="Pep_deformylase"/>
    <property type="match status" value="1"/>
</dbReference>
<dbReference type="PIRSF" id="PIRSF004749">
    <property type="entry name" value="Pep_def"/>
    <property type="match status" value="1"/>
</dbReference>
<proteinExistence type="inferred from homology"/>
<dbReference type="AlphaFoldDB" id="A0A4Q8AB64"/>
<evidence type="ECO:0000313" key="8">
    <source>
        <dbReference type="Proteomes" id="UP000292685"/>
    </source>
</evidence>
<comment type="catalytic activity">
    <reaction evidence="6">
        <text>N-terminal N-formyl-L-methionyl-[peptide] + H2O = N-terminal L-methionyl-[peptide] + formate</text>
        <dbReference type="Rhea" id="RHEA:24420"/>
        <dbReference type="Rhea" id="RHEA-COMP:10639"/>
        <dbReference type="Rhea" id="RHEA-COMP:10640"/>
        <dbReference type="ChEBI" id="CHEBI:15377"/>
        <dbReference type="ChEBI" id="CHEBI:15740"/>
        <dbReference type="ChEBI" id="CHEBI:49298"/>
        <dbReference type="ChEBI" id="CHEBI:64731"/>
        <dbReference type="EC" id="3.5.1.88"/>
    </reaction>
</comment>
<dbReference type="CDD" id="cd00487">
    <property type="entry name" value="Pep_deformylase"/>
    <property type="match status" value="1"/>
</dbReference>
<dbReference type="PRINTS" id="PR01576">
    <property type="entry name" value="PDEFORMYLASE"/>
</dbReference>
<dbReference type="PANTHER" id="PTHR10458">
    <property type="entry name" value="PEPTIDE DEFORMYLASE"/>
    <property type="match status" value="1"/>
</dbReference>
<dbReference type="EMBL" id="SHLA01000001">
    <property type="protein sequence ID" value="RZU61392.1"/>
    <property type="molecule type" value="Genomic_DNA"/>
</dbReference>
<dbReference type="Gene3D" id="3.90.45.10">
    <property type="entry name" value="Peptide deformylase"/>
    <property type="match status" value="1"/>
</dbReference>
<dbReference type="FunFam" id="3.90.45.10:FF:000003">
    <property type="entry name" value="Peptide deformylase"/>
    <property type="match status" value="1"/>
</dbReference>
<dbReference type="InterPro" id="IPR023635">
    <property type="entry name" value="Peptide_deformylase"/>
</dbReference>
<comment type="caution">
    <text evidence="7">The sequence shown here is derived from an EMBL/GenBank/DDBJ whole genome shotgun (WGS) entry which is preliminary data.</text>
</comment>
<protein>
    <recommendedName>
        <fullName evidence="6">Peptide deformylase</fullName>
        <shortName evidence="6">PDF</shortName>
        <ecNumber evidence="6">3.5.1.88</ecNumber>
    </recommendedName>
    <alternativeName>
        <fullName evidence="6">Polypeptide deformylase</fullName>
    </alternativeName>
</protein>
<feature type="binding site" evidence="6">
    <location>
        <position position="169"/>
    </location>
    <ligand>
        <name>Fe cation</name>
        <dbReference type="ChEBI" id="CHEBI:24875"/>
    </ligand>
</feature>
<dbReference type="Proteomes" id="UP000292685">
    <property type="component" value="Unassembled WGS sequence"/>
</dbReference>
<accession>A0A4Q8AB64</accession>
<comment type="function">
    <text evidence="6">Removes the formyl group from the N-terminal Met of newly synthesized proteins. Requires at least a dipeptide for an efficient rate of reaction. N-terminal L-methionine is a prerequisite for activity but the enzyme has broad specificity at other positions.</text>
</comment>
<evidence type="ECO:0000256" key="1">
    <source>
        <dbReference type="ARBA" id="ARBA00010759"/>
    </source>
</evidence>
<dbReference type="OrthoDB" id="9804313at2"/>
<feature type="binding site" evidence="6">
    <location>
        <position position="123"/>
    </location>
    <ligand>
        <name>Fe cation</name>
        <dbReference type="ChEBI" id="CHEBI:24875"/>
    </ligand>
</feature>
<evidence type="ECO:0000256" key="5">
    <source>
        <dbReference type="ARBA" id="ARBA00023004"/>
    </source>
</evidence>
<dbReference type="SUPFAM" id="SSF56420">
    <property type="entry name" value="Peptide deformylase"/>
    <property type="match status" value="1"/>
</dbReference>
<reference evidence="7 8" key="1">
    <citation type="submission" date="2019-02" db="EMBL/GenBank/DDBJ databases">
        <title>Sequencing the genomes of 1000 actinobacteria strains.</title>
        <authorList>
            <person name="Klenk H.-P."/>
        </authorList>
    </citation>
    <scope>NUCLEOTIDE SEQUENCE [LARGE SCALE GENOMIC DNA]</scope>
    <source>
        <strain evidence="7 8">DSM 17364</strain>
    </source>
</reference>
<evidence type="ECO:0000256" key="2">
    <source>
        <dbReference type="ARBA" id="ARBA00022723"/>
    </source>
</evidence>
<sequence length="208" mass="22654">MQRPIDTARSLLDAGPDAPPPAIVQLGHPVLRTPALPYDGELTDHELLALLGIMRRTLQAAPGVGLAAPQIGLGWQLAVLEDAADVPEQVAAERERTPMPYFPIVNPSYSPMGETTTAFFEGCLSMAGYQGVVERPREIAATYFTIDGEQVSREFRGWPARIYQHETDHLAGTVYIDKAEIRSLTCADEYAARYAQQSVGEARAALGF</sequence>
<dbReference type="NCBIfam" id="NF001159">
    <property type="entry name" value="PRK00150.1-3"/>
    <property type="match status" value="1"/>
</dbReference>
<gene>
    <name evidence="6" type="primary">def</name>
    <name evidence="7" type="ORF">EV380_0961</name>
</gene>
<keyword evidence="2 6" id="KW-0479">Metal-binding</keyword>
<organism evidence="7 8">
    <name type="scientific">Zhihengliuella halotolerans</name>
    <dbReference type="NCBI Taxonomy" id="370736"/>
    <lineage>
        <taxon>Bacteria</taxon>
        <taxon>Bacillati</taxon>
        <taxon>Actinomycetota</taxon>
        <taxon>Actinomycetes</taxon>
        <taxon>Micrococcales</taxon>
        <taxon>Micrococcaceae</taxon>
        <taxon>Zhihengliuella</taxon>
    </lineage>
</organism>
<dbReference type="InterPro" id="IPR036821">
    <property type="entry name" value="Peptide_deformylase_sf"/>
</dbReference>
<evidence type="ECO:0000256" key="3">
    <source>
        <dbReference type="ARBA" id="ARBA00022801"/>
    </source>
</evidence>
<dbReference type="GO" id="GO:0046872">
    <property type="term" value="F:metal ion binding"/>
    <property type="evidence" value="ECO:0007669"/>
    <property type="project" value="UniProtKB-KW"/>
</dbReference>
<dbReference type="GO" id="GO:0006412">
    <property type="term" value="P:translation"/>
    <property type="evidence" value="ECO:0007669"/>
    <property type="project" value="UniProtKB-UniRule"/>
</dbReference>
<keyword evidence="3 6" id="KW-0378">Hydrolase</keyword>
<dbReference type="Pfam" id="PF01327">
    <property type="entry name" value="Pep_deformylase"/>
    <property type="match status" value="1"/>
</dbReference>
<dbReference type="RefSeq" id="WP_130449705.1">
    <property type="nucleotide sequence ID" value="NZ_SHLA01000001.1"/>
</dbReference>
<keyword evidence="8" id="KW-1185">Reference proteome</keyword>
<feature type="active site" evidence="6">
    <location>
        <position position="166"/>
    </location>
</feature>
<keyword evidence="5 6" id="KW-0408">Iron</keyword>
<feature type="binding site" evidence="6">
    <location>
        <position position="165"/>
    </location>
    <ligand>
        <name>Fe cation</name>
        <dbReference type="ChEBI" id="CHEBI:24875"/>
    </ligand>
</feature>
<keyword evidence="4 6" id="KW-0648">Protein biosynthesis</keyword>
<comment type="cofactor">
    <cofactor evidence="6">
        <name>Fe(2+)</name>
        <dbReference type="ChEBI" id="CHEBI:29033"/>
    </cofactor>
    <text evidence="6">Binds 1 Fe(2+) ion.</text>
</comment>
<evidence type="ECO:0000313" key="7">
    <source>
        <dbReference type="EMBL" id="RZU61392.1"/>
    </source>
</evidence>
<evidence type="ECO:0000256" key="4">
    <source>
        <dbReference type="ARBA" id="ARBA00022917"/>
    </source>
</evidence>
<evidence type="ECO:0000256" key="6">
    <source>
        <dbReference type="HAMAP-Rule" id="MF_00163"/>
    </source>
</evidence>